<dbReference type="EMBL" id="SZZH01000006">
    <property type="protein sequence ID" value="TKV56989.1"/>
    <property type="molecule type" value="Genomic_DNA"/>
</dbReference>
<comment type="caution">
    <text evidence="4">The sequence shown here is derived from an EMBL/GenBank/DDBJ whole genome shotgun (WGS) entry which is preliminary data.</text>
</comment>
<organism evidence="4 5">
    <name type="scientific">Nakamurella flava</name>
    <dbReference type="NCBI Taxonomy" id="2576308"/>
    <lineage>
        <taxon>Bacteria</taxon>
        <taxon>Bacillati</taxon>
        <taxon>Actinomycetota</taxon>
        <taxon>Actinomycetes</taxon>
        <taxon>Nakamurellales</taxon>
        <taxon>Nakamurellaceae</taxon>
        <taxon>Nakamurella</taxon>
    </lineage>
</organism>
<gene>
    <name evidence="4" type="ORF">FDO65_19410</name>
</gene>
<feature type="signal peptide" evidence="3">
    <location>
        <begin position="1"/>
        <end position="34"/>
    </location>
</feature>
<evidence type="ECO:0000256" key="1">
    <source>
        <dbReference type="SAM" id="MobiDB-lite"/>
    </source>
</evidence>
<dbReference type="Proteomes" id="UP000306985">
    <property type="component" value="Unassembled WGS sequence"/>
</dbReference>
<feature type="compositionally biased region" description="Low complexity" evidence="1">
    <location>
        <begin position="293"/>
        <end position="339"/>
    </location>
</feature>
<evidence type="ECO:0008006" key="6">
    <source>
        <dbReference type="Google" id="ProtNLM"/>
    </source>
</evidence>
<keyword evidence="3" id="KW-0732">Signal</keyword>
<reference evidence="4 5" key="1">
    <citation type="submission" date="2019-05" db="EMBL/GenBank/DDBJ databases">
        <title>Nakamurella sp. N5BH11, whole genome shotgun sequence.</title>
        <authorList>
            <person name="Tuo L."/>
        </authorList>
    </citation>
    <scope>NUCLEOTIDE SEQUENCE [LARGE SCALE GENOMIC DNA]</scope>
    <source>
        <strain evidence="4 5">N5BH11</strain>
    </source>
</reference>
<evidence type="ECO:0000256" key="3">
    <source>
        <dbReference type="SAM" id="SignalP"/>
    </source>
</evidence>
<feature type="chain" id="PRO_5020856330" description="Glycoprotein" evidence="3">
    <location>
        <begin position="35"/>
        <end position="823"/>
    </location>
</feature>
<feature type="region of interest" description="Disordered" evidence="1">
    <location>
        <begin position="280"/>
        <end position="347"/>
    </location>
</feature>
<accession>A0A4U6QAN0</accession>
<dbReference type="OrthoDB" id="3797035at2"/>
<sequence>MIRGRGALRRAARAAILLMVAALLLIAAGGPALAAGSLTRTAPEDDYAGRLAFTVDSVDPVLVTTAGPTSVTVTGSVTNTGSEAITDLIYRFQRGTAVDSTAALERELSEPGEPTAAVPPRFSSLLGRLDPGQSAPFTATVPLSGTGGIGVQSAGVYPLLLNVNGDVALESGPLAARVGELHLVLPVLGVPGSSSSTPSEPTVGALGVGMLWPFVDTPHLGVGGVFRNDDLATAIAPGGRLAVLLEGLRGSTAEQLPAGAITLVLDPQLLDELDRMSGGYEVLTGPQQPLALTPSGSSGTPTSSVPASSSASPTTSGSAAPATTTGAATPGTGTTAVGADGNQVTTGAGSADARRYLEGLRTVVQRFPTLLLPLADPDTVALTRSGLTADIPGAVTAGQAVAERVLGTDLAARLTTTTAFPAQGLLDDATATFLGQAGFTGTILAAAGVSGADDGSQPDAVVVTTDGGADTGLRAALAQSGGLGDLAVLAGQESGNNWSVRVNALTGLLYQQIRDESTTSSGRTPATAIIVPNRQWSPSLASIQRLQDVLVTLGQGGLISGVDLGTTLGRATTSATLQYPESARNAELDAGYLDAVRTAQAEVAQLRASFAAQTQPQDPAPVLDALDQALLTAGSTAYRSRPTGGRANLDTVRATLDEVHSGVRIATTNATYTLASSSSPLLVTVQNTLPYDVTVTVRIVGGEYVGLDATDPEPQVVPAGRSVPFRIATEVSRSGQFQVSAQVVGADGAVWGQTVPLSVQSSAFGAVTVVIIAVAGAVLLIMVVLRVRQRLQARRARIAAEAAGEPPVTDEDGGDREPDRTPG</sequence>
<evidence type="ECO:0000313" key="4">
    <source>
        <dbReference type="EMBL" id="TKV56989.1"/>
    </source>
</evidence>
<evidence type="ECO:0000313" key="5">
    <source>
        <dbReference type="Proteomes" id="UP000306985"/>
    </source>
</evidence>
<feature type="transmembrane region" description="Helical" evidence="2">
    <location>
        <begin position="763"/>
        <end position="785"/>
    </location>
</feature>
<keyword evidence="2" id="KW-1133">Transmembrane helix</keyword>
<dbReference type="RefSeq" id="WP_137451375.1">
    <property type="nucleotide sequence ID" value="NZ_SZZH01000006.1"/>
</dbReference>
<dbReference type="InterPro" id="IPR046112">
    <property type="entry name" value="DUF6049"/>
</dbReference>
<keyword evidence="2" id="KW-0812">Transmembrane</keyword>
<proteinExistence type="predicted"/>
<name>A0A4U6QAN0_9ACTN</name>
<evidence type="ECO:0000256" key="2">
    <source>
        <dbReference type="SAM" id="Phobius"/>
    </source>
</evidence>
<dbReference type="AlphaFoldDB" id="A0A4U6QAN0"/>
<feature type="region of interest" description="Disordered" evidence="1">
    <location>
        <begin position="799"/>
        <end position="823"/>
    </location>
</feature>
<keyword evidence="5" id="KW-1185">Reference proteome</keyword>
<protein>
    <recommendedName>
        <fullName evidence="6">Glycoprotein</fullName>
    </recommendedName>
</protein>
<dbReference type="Pfam" id="PF19516">
    <property type="entry name" value="DUF6049"/>
    <property type="match status" value="1"/>
</dbReference>
<keyword evidence="2" id="KW-0472">Membrane</keyword>